<reference evidence="2" key="1">
    <citation type="journal article" date="2024" name="Proc. Natl. Acad. Sci. U.S.A.">
        <title>Extraordinary preservation of gene collinearity over three hundred million years revealed in homosporous lycophytes.</title>
        <authorList>
            <person name="Li C."/>
            <person name="Wickell D."/>
            <person name="Kuo L.Y."/>
            <person name="Chen X."/>
            <person name="Nie B."/>
            <person name="Liao X."/>
            <person name="Peng D."/>
            <person name="Ji J."/>
            <person name="Jenkins J."/>
            <person name="Williams M."/>
            <person name="Shu S."/>
            <person name="Plott C."/>
            <person name="Barry K."/>
            <person name="Rajasekar S."/>
            <person name="Grimwood J."/>
            <person name="Han X."/>
            <person name="Sun S."/>
            <person name="Hou Z."/>
            <person name="He W."/>
            <person name="Dai G."/>
            <person name="Sun C."/>
            <person name="Schmutz J."/>
            <person name="Leebens-Mack J.H."/>
            <person name="Li F.W."/>
            <person name="Wang L."/>
        </authorList>
    </citation>
    <scope>NUCLEOTIDE SEQUENCE [LARGE SCALE GENOMIC DNA]</scope>
    <source>
        <strain evidence="2">cv. PW_Plant_1</strain>
    </source>
</reference>
<organism evidence="1 2">
    <name type="scientific">Diphasiastrum complanatum</name>
    <name type="common">Issler's clubmoss</name>
    <name type="synonym">Lycopodium complanatum</name>
    <dbReference type="NCBI Taxonomy" id="34168"/>
    <lineage>
        <taxon>Eukaryota</taxon>
        <taxon>Viridiplantae</taxon>
        <taxon>Streptophyta</taxon>
        <taxon>Embryophyta</taxon>
        <taxon>Tracheophyta</taxon>
        <taxon>Lycopodiopsida</taxon>
        <taxon>Lycopodiales</taxon>
        <taxon>Lycopodiaceae</taxon>
        <taxon>Lycopodioideae</taxon>
        <taxon>Diphasiastrum</taxon>
    </lineage>
</organism>
<comment type="caution">
    <text evidence="1">The sequence shown here is derived from an EMBL/GenBank/DDBJ whole genome shotgun (WGS) entry which is preliminary data.</text>
</comment>
<evidence type="ECO:0000313" key="1">
    <source>
        <dbReference type="EMBL" id="KAJ7560334.1"/>
    </source>
</evidence>
<gene>
    <name evidence="1" type="ORF">O6H91_04G124900</name>
</gene>
<dbReference type="Proteomes" id="UP001162992">
    <property type="component" value="Chromosome 4"/>
</dbReference>
<dbReference type="EMBL" id="CM055095">
    <property type="protein sequence ID" value="KAJ7560334.1"/>
    <property type="molecule type" value="Genomic_DNA"/>
</dbReference>
<sequence length="367" mass="40637">MASKTMVSSNNGAIVASRSPLTRQGSIYTLTLDELQNSLIDSGKNFGSMSMDEFLKNIWTAEESQAMASAITNVEGGSGAPIVAPPATNLQRPGSLTLPRTLSHKTVDEVWKEIQGQKKQQEREQQQQRRQGTFGEMTLEDFLVKAGVVREDADVIANPSRVAPFGTSYGVGVSSTRPGIETLPQNQQQQQAEWVNYQLKQQQQQLLLQQQAAAAMASVTKRTGSAGGMLLQVPPLSNMVEGPLDIGPGLAPGSLVGAMALSPGLLTPDTPNRKRGFDNAIEKTVERRQRRMIKNRESAARSRARKQAYTVELEAEVTQLKEENSRLKTQQAEEKEKRWRQLMETRIPVNELKKPMRVLRRTLSSEW</sequence>
<protein>
    <submittedName>
        <fullName evidence="1">Uncharacterized protein</fullName>
    </submittedName>
</protein>
<accession>A0ACC2E1H0</accession>
<name>A0ACC2E1H0_DIPCM</name>
<keyword evidence="2" id="KW-1185">Reference proteome</keyword>
<proteinExistence type="predicted"/>
<evidence type="ECO:0000313" key="2">
    <source>
        <dbReference type="Proteomes" id="UP001162992"/>
    </source>
</evidence>